<dbReference type="Proteomes" id="UP000011083">
    <property type="component" value="Unassembled WGS sequence"/>
</dbReference>
<dbReference type="GO" id="GO:0051287">
    <property type="term" value="F:NAD binding"/>
    <property type="evidence" value="ECO:0007669"/>
    <property type="project" value="InterPro"/>
</dbReference>
<evidence type="ECO:0000256" key="1">
    <source>
        <dbReference type="ARBA" id="ARBA00023002"/>
    </source>
</evidence>
<gene>
    <name evidence="4" type="ORF">ACA1_036170</name>
</gene>
<keyword evidence="2" id="KW-0520">NAD</keyword>
<dbReference type="PANTHER" id="PTHR43333:SF1">
    <property type="entry name" value="D-ISOMER SPECIFIC 2-HYDROXYACID DEHYDROGENASE NAD-BINDING DOMAIN-CONTAINING PROTEIN"/>
    <property type="match status" value="1"/>
</dbReference>
<proteinExistence type="predicted"/>
<evidence type="ECO:0000313" key="5">
    <source>
        <dbReference type="Proteomes" id="UP000011083"/>
    </source>
</evidence>
<name>L8HBK0_ACACF</name>
<evidence type="ECO:0000259" key="3">
    <source>
        <dbReference type="Pfam" id="PF02826"/>
    </source>
</evidence>
<dbReference type="VEuPathDB" id="AmoebaDB:ACA1_036170"/>
<keyword evidence="5" id="KW-1185">Reference proteome</keyword>
<keyword evidence="1" id="KW-0560">Oxidoreductase</keyword>
<dbReference type="PANTHER" id="PTHR43333">
    <property type="entry name" value="2-HACID_DH_C DOMAIN-CONTAINING PROTEIN"/>
    <property type="match status" value="1"/>
</dbReference>
<dbReference type="InterPro" id="IPR029753">
    <property type="entry name" value="D-isomer_DH_CS"/>
</dbReference>
<dbReference type="AlphaFoldDB" id="L8HBK0"/>
<dbReference type="InterPro" id="IPR036291">
    <property type="entry name" value="NAD(P)-bd_dom_sf"/>
</dbReference>
<dbReference type="RefSeq" id="XP_004352068.1">
    <property type="nucleotide sequence ID" value="XM_004352016.1"/>
</dbReference>
<dbReference type="OrthoDB" id="298012at2759"/>
<dbReference type="PROSITE" id="PS00671">
    <property type="entry name" value="D_2_HYDROXYACID_DH_3"/>
    <property type="match status" value="1"/>
</dbReference>
<dbReference type="SUPFAM" id="SSF51735">
    <property type="entry name" value="NAD(P)-binding Rossmann-fold domains"/>
    <property type="match status" value="2"/>
</dbReference>
<reference evidence="4 5" key="1">
    <citation type="journal article" date="2013" name="Genome Biol.">
        <title>Genome of Acanthamoeba castellanii highlights extensive lateral gene transfer and early evolution of tyrosine kinase signaling.</title>
        <authorList>
            <person name="Clarke M."/>
            <person name="Lohan A.J."/>
            <person name="Liu B."/>
            <person name="Lagkouvardos I."/>
            <person name="Roy S."/>
            <person name="Zafar N."/>
            <person name="Bertelli C."/>
            <person name="Schilde C."/>
            <person name="Kianianmomeni A."/>
            <person name="Burglin T.R."/>
            <person name="Frech C."/>
            <person name="Turcotte B."/>
            <person name="Kopec K.O."/>
            <person name="Synnott J.M."/>
            <person name="Choo C."/>
            <person name="Paponov I."/>
            <person name="Finkler A."/>
            <person name="Soon Heng Tan C."/>
            <person name="Hutchins A.P."/>
            <person name="Weinmeier T."/>
            <person name="Rattei T."/>
            <person name="Chu J.S."/>
            <person name="Gimenez G."/>
            <person name="Irimia M."/>
            <person name="Rigden D.J."/>
            <person name="Fitzpatrick D.A."/>
            <person name="Lorenzo-Morales J."/>
            <person name="Bateman A."/>
            <person name="Chiu C.H."/>
            <person name="Tang P."/>
            <person name="Hegemann P."/>
            <person name="Fromm H."/>
            <person name="Raoult D."/>
            <person name="Greub G."/>
            <person name="Miranda-Saavedra D."/>
            <person name="Chen N."/>
            <person name="Nash P."/>
            <person name="Ginger M.L."/>
            <person name="Horn M."/>
            <person name="Schaap P."/>
            <person name="Caler L."/>
            <person name="Loftus B."/>
        </authorList>
    </citation>
    <scope>NUCLEOTIDE SEQUENCE [LARGE SCALE GENOMIC DNA]</scope>
    <source>
        <strain evidence="4 5">Neff</strain>
    </source>
</reference>
<dbReference type="Pfam" id="PF02826">
    <property type="entry name" value="2-Hacid_dh_C"/>
    <property type="match status" value="2"/>
</dbReference>
<dbReference type="EMBL" id="KB007868">
    <property type="protein sequence ID" value="ELR22929.1"/>
    <property type="molecule type" value="Genomic_DNA"/>
</dbReference>
<dbReference type="KEGG" id="acan:ACA1_036170"/>
<protein>
    <submittedName>
        <fullName evidence="4">Erythronate4-phosphate dehydrogenase domain containing protein</fullName>
    </submittedName>
</protein>
<evidence type="ECO:0000256" key="2">
    <source>
        <dbReference type="ARBA" id="ARBA00023027"/>
    </source>
</evidence>
<sequence>MQKTVRRVKALVVSRIADLERDLRLECAPFLVSTSTSSSSSSAGNATREGEAAEPAFELELVAYAPPPSGAAPADEADEARKLVALLRESEVVVADPALVAPHLHHLATTQAGDLRWMQSTWAGVDSLFRALGHEQPHKPVPSFGLTRLGGVFGKPMAEYVFAFVLSRERKLPLLRDLQERKEWRGAHDGYDYRSLSSLTLGVMGLGDIGRELARVGKAFDMRVVGLVSSKERYHHMLNAGAVDELFETHATTPGNHGRRDIDVFLSRCDYVVNALPSTPQTKGLLGLREFSACKPGAVFINIGRGDILNEEADSIADEGDSDDDTNDKQVMMKKQKQEGDVILEALERGHIAGAVLDVFKSEPLAPPSRLWSAHPEVVVTPHVAAISFGRDVARLFRQNLVRYVAGRDLLFPVDWHKGY</sequence>
<dbReference type="GO" id="GO:0016491">
    <property type="term" value="F:oxidoreductase activity"/>
    <property type="evidence" value="ECO:0007669"/>
    <property type="project" value="UniProtKB-KW"/>
</dbReference>
<dbReference type="CDD" id="cd05300">
    <property type="entry name" value="2-Hacid_dh_1"/>
    <property type="match status" value="1"/>
</dbReference>
<feature type="domain" description="D-isomer specific 2-hydroxyacid dehydrogenase NAD-binding" evidence="3">
    <location>
        <begin position="341"/>
        <end position="385"/>
    </location>
</feature>
<accession>L8HBK0</accession>
<dbReference type="Gene3D" id="3.40.50.720">
    <property type="entry name" value="NAD(P)-binding Rossmann-like Domain"/>
    <property type="match status" value="4"/>
</dbReference>
<dbReference type="InterPro" id="IPR006140">
    <property type="entry name" value="D-isomer_DH_NAD-bd"/>
</dbReference>
<dbReference type="GeneID" id="14923892"/>
<organism evidence="4 5">
    <name type="scientific">Acanthamoeba castellanii (strain ATCC 30010 / Neff)</name>
    <dbReference type="NCBI Taxonomy" id="1257118"/>
    <lineage>
        <taxon>Eukaryota</taxon>
        <taxon>Amoebozoa</taxon>
        <taxon>Discosea</taxon>
        <taxon>Longamoebia</taxon>
        <taxon>Centramoebida</taxon>
        <taxon>Acanthamoebidae</taxon>
        <taxon>Acanthamoeba</taxon>
    </lineage>
</organism>
<feature type="domain" description="D-isomer specific 2-hydroxyacid dehydrogenase NAD-binding" evidence="3">
    <location>
        <begin position="163"/>
        <end position="313"/>
    </location>
</feature>
<dbReference type="OMA" id="SALWAHP"/>
<evidence type="ECO:0000313" key="4">
    <source>
        <dbReference type="EMBL" id="ELR22929.1"/>
    </source>
</evidence>
<dbReference type="STRING" id="1257118.L8HBK0"/>